<dbReference type="Gene3D" id="1.10.238.10">
    <property type="entry name" value="EF-hand"/>
    <property type="match status" value="1"/>
</dbReference>
<proteinExistence type="predicted"/>
<organism evidence="3">
    <name type="scientific">Haptolina brevifila</name>
    <dbReference type="NCBI Taxonomy" id="156173"/>
    <lineage>
        <taxon>Eukaryota</taxon>
        <taxon>Haptista</taxon>
        <taxon>Haptophyta</taxon>
        <taxon>Prymnesiophyceae</taxon>
        <taxon>Prymnesiales</taxon>
        <taxon>Prymnesiaceae</taxon>
        <taxon>Haptolina</taxon>
    </lineage>
</organism>
<dbReference type="SUPFAM" id="SSF47473">
    <property type="entry name" value="EF-hand"/>
    <property type="match status" value="1"/>
</dbReference>
<evidence type="ECO:0000259" key="2">
    <source>
        <dbReference type="PROSITE" id="PS50222"/>
    </source>
</evidence>
<dbReference type="InterPro" id="IPR011992">
    <property type="entry name" value="EF-hand-dom_pair"/>
</dbReference>
<gene>
    <name evidence="3" type="ORF">CBRE1094_LOCUS25337</name>
</gene>
<dbReference type="SMART" id="SM00054">
    <property type="entry name" value="EFh"/>
    <property type="match status" value="2"/>
</dbReference>
<evidence type="ECO:0000256" key="1">
    <source>
        <dbReference type="ARBA" id="ARBA00022837"/>
    </source>
</evidence>
<evidence type="ECO:0000313" key="3">
    <source>
        <dbReference type="EMBL" id="CAD9482326.1"/>
    </source>
</evidence>
<dbReference type="GO" id="GO:0005509">
    <property type="term" value="F:calcium ion binding"/>
    <property type="evidence" value="ECO:0007669"/>
    <property type="project" value="InterPro"/>
</dbReference>
<dbReference type="InterPro" id="IPR018247">
    <property type="entry name" value="EF_Hand_1_Ca_BS"/>
</dbReference>
<feature type="domain" description="EF-hand" evidence="2">
    <location>
        <begin position="260"/>
        <end position="295"/>
    </location>
</feature>
<feature type="domain" description="EF-hand" evidence="2">
    <location>
        <begin position="309"/>
        <end position="344"/>
    </location>
</feature>
<keyword evidence="1" id="KW-0106">Calcium</keyword>
<dbReference type="AlphaFoldDB" id="A0A7S2MGS8"/>
<reference evidence="3" key="1">
    <citation type="submission" date="2021-01" db="EMBL/GenBank/DDBJ databases">
        <authorList>
            <person name="Corre E."/>
            <person name="Pelletier E."/>
            <person name="Niang G."/>
            <person name="Scheremetjew M."/>
            <person name="Finn R."/>
            <person name="Kale V."/>
            <person name="Holt S."/>
            <person name="Cochrane G."/>
            <person name="Meng A."/>
            <person name="Brown T."/>
            <person name="Cohen L."/>
        </authorList>
    </citation>
    <scope>NUCLEOTIDE SEQUENCE</scope>
    <source>
        <strain evidence="3">UTEX LB 985</strain>
    </source>
</reference>
<dbReference type="EMBL" id="HBGU01046522">
    <property type="protein sequence ID" value="CAD9482326.1"/>
    <property type="molecule type" value="Transcribed_RNA"/>
</dbReference>
<dbReference type="PROSITE" id="PS50222">
    <property type="entry name" value="EF_HAND_2"/>
    <property type="match status" value="2"/>
</dbReference>
<protein>
    <recommendedName>
        <fullName evidence="2">EF-hand domain-containing protein</fullName>
    </recommendedName>
</protein>
<name>A0A7S2MGS8_9EUKA</name>
<accession>A0A7S2MGS8</accession>
<sequence length="362" mass="39736">MADLITHGTATKIAPKTLPSTAAKMALLNMTEQNMPGDLAAAAQATFGQMSTAGFDAMPAIQRIAKQVRTRNLDMLNLMDDFIKRPRGSKMPTRNRAFLDVSTFRRALCYAMGDQWTGLNITSSEFEDLFRPYIRADANHESRLGNPQAILYPGVGQPEVLVLWQQFAQDVQLLADGSGRNPAEQALWEAEQELANKSSAAAKAAEAMTDADGAFGIANAAMREKQAARAEMMAKPIGKRGCTVGQIEHAKKVISDKLLQKHDTVREALKDLDESADGILSREEVLFLLNENYIMKFVDFYTGQTRGQLDEEVVHTLLDLVDKNNDGNIDYDEFSKVVMSGANTYFGGTEDWSSSGSLNGLL</sequence>
<dbReference type="InterPro" id="IPR002048">
    <property type="entry name" value="EF_hand_dom"/>
</dbReference>
<dbReference type="PROSITE" id="PS00018">
    <property type="entry name" value="EF_HAND_1"/>
    <property type="match status" value="2"/>
</dbReference>
<dbReference type="CDD" id="cd00051">
    <property type="entry name" value="EFh"/>
    <property type="match status" value="1"/>
</dbReference>